<dbReference type="PANTHER" id="PTHR21277">
    <property type="entry name" value="TRANSCRIPTIONAL ADAPTER 1"/>
    <property type="match status" value="1"/>
</dbReference>
<reference evidence="6" key="1">
    <citation type="submission" date="2016-04" db="EMBL/GenBank/DDBJ databases">
        <authorList>
            <person name="Evans L.H."/>
            <person name="Alamgir A."/>
            <person name="Owens N."/>
            <person name="Weber N.D."/>
            <person name="Virtaneva K."/>
            <person name="Barbian K."/>
            <person name="Babar A."/>
            <person name="Rosenke K."/>
        </authorList>
    </citation>
    <scope>NUCLEOTIDE SEQUENCE [LARGE SCALE GENOMIC DNA]</scope>
    <source>
        <strain evidence="6">CBS 101.48</strain>
    </source>
</reference>
<dbReference type="OMA" id="MLVEEYP"/>
<keyword evidence="2" id="KW-0805">Transcription regulation</keyword>
<dbReference type="Pfam" id="PF12767">
    <property type="entry name" value="SAGA-Tad1"/>
    <property type="match status" value="1"/>
</dbReference>
<evidence type="ECO:0000313" key="6">
    <source>
        <dbReference type="EMBL" id="SAM04938.1"/>
    </source>
</evidence>
<feature type="compositionally biased region" description="Acidic residues" evidence="5">
    <location>
        <begin position="323"/>
        <end position="340"/>
    </location>
</feature>
<evidence type="ECO:0000256" key="1">
    <source>
        <dbReference type="ARBA" id="ARBA00004123"/>
    </source>
</evidence>
<keyword evidence="4" id="KW-0539">Nucleus</keyword>
<proteinExistence type="predicted"/>
<evidence type="ECO:0000256" key="5">
    <source>
        <dbReference type="SAM" id="MobiDB-lite"/>
    </source>
</evidence>
<comment type="subcellular location">
    <subcellularLocation>
        <location evidence="1">Nucleus</location>
    </subcellularLocation>
</comment>
<dbReference type="GO" id="GO:0003713">
    <property type="term" value="F:transcription coactivator activity"/>
    <property type="evidence" value="ECO:0007669"/>
    <property type="project" value="TreeGrafter"/>
</dbReference>
<feature type="region of interest" description="Disordered" evidence="5">
    <location>
        <begin position="87"/>
        <end position="118"/>
    </location>
</feature>
<dbReference type="STRING" id="4829.A0A168QKD8"/>
<name>A0A168QKD8_ABSGL</name>
<keyword evidence="3" id="KW-0804">Transcription</keyword>
<protein>
    <recommendedName>
        <fullName evidence="8">Transcriptional coactivator HFI1/ADA1</fullName>
    </recommendedName>
</protein>
<evidence type="ECO:0000256" key="2">
    <source>
        <dbReference type="ARBA" id="ARBA00023015"/>
    </source>
</evidence>
<dbReference type="FunCoup" id="A0A168QKD8">
    <property type="interactions" value="37"/>
</dbReference>
<dbReference type="Proteomes" id="UP000078561">
    <property type="component" value="Unassembled WGS sequence"/>
</dbReference>
<dbReference type="AlphaFoldDB" id="A0A168QKD8"/>
<accession>A0A168QKD8</accession>
<evidence type="ECO:0000256" key="4">
    <source>
        <dbReference type="ARBA" id="ARBA00023242"/>
    </source>
</evidence>
<evidence type="ECO:0000256" key="3">
    <source>
        <dbReference type="ARBA" id="ARBA00023163"/>
    </source>
</evidence>
<evidence type="ECO:0008006" key="8">
    <source>
        <dbReference type="Google" id="ProtNLM"/>
    </source>
</evidence>
<feature type="compositionally biased region" description="Basic and acidic residues" evidence="5">
    <location>
        <begin position="109"/>
        <end position="118"/>
    </location>
</feature>
<keyword evidence="7" id="KW-1185">Reference proteome</keyword>
<sequence>MMTASSAPLKLNGSDTEKNSNGRKDVMALKQQLADCLGDNGPLYWDALRDFVMGKLNRQEFDFYANLYLSRQHAHLHNAFILSTIHNAQSATPPPSRQRTVGWKRKSRKDGQDHDPHKQKLKLDIMSLSKADRERLKALIKTGDKDRLRPFVNQLLAPRVSKPAPFLRTLNQLPSNYNVDYSRGLLGPLCSDLRELPRAGTLKARMSSIAMEHGLMNGVSEDAVYAMLFAMESYIKSALSNTISKRRYNRSVGLRMILDSSKLGTTGGKVDHGDENDTVMDTSDPQQQESLNLRDMAFSFRMTPYVMVENLLNAERLTALITDSEDEEIDEGLDDSDSDSGNEFII</sequence>
<feature type="region of interest" description="Disordered" evidence="5">
    <location>
        <begin position="1"/>
        <end position="22"/>
    </location>
</feature>
<dbReference type="GO" id="GO:0005634">
    <property type="term" value="C:nucleus"/>
    <property type="evidence" value="ECO:0007669"/>
    <property type="project" value="UniProtKB-SubCell"/>
</dbReference>
<organism evidence="6">
    <name type="scientific">Absidia glauca</name>
    <name type="common">Pin mould</name>
    <dbReference type="NCBI Taxonomy" id="4829"/>
    <lineage>
        <taxon>Eukaryota</taxon>
        <taxon>Fungi</taxon>
        <taxon>Fungi incertae sedis</taxon>
        <taxon>Mucoromycota</taxon>
        <taxon>Mucoromycotina</taxon>
        <taxon>Mucoromycetes</taxon>
        <taxon>Mucorales</taxon>
        <taxon>Cunninghamellaceae</taxon>
        <taxon>Absidia</taxon>
    </lineage>
</organism>
<dbReference type="EMBL" id="LT554417">
    <property type="protein sequence ID" value="SAM04938.1"/>
    <property type="molecule type" value="Genomic_DNA"/>
</dbReference>
<dbReference type="GO" id="GO:0006357">
    <property type="term" value="P:regulation of transcription by RNA polymerase II"/>
    <property type="evidence" value="ECO:0007669"/>
    <property type="project" value="TreeGrafter"/>
</dbReference>
<dbReference type="CDD" id="cd22933">
    <property type="entry name" value="HFD_HFI1"/>
    <property type="match status" value="1"/>
</dbReference>
<evidence type="ECO:0000313" key="7">
    <source>
        <dbReference type="Proteomes" id="UP000078561"/>
    </source>
</evidence>
<dbReference type="GO" id="GO:0000124">
    <property type="term" value="C:SAGA complex"/>
    <property type="evidence" value="ECO:0007669"/>
    <property type="project" value="UniProtKB-ARBA"/>
</dbReference>
<dbReference type="InterPro" id="IPR024738">
    <property type="entry name" value="Hfi1/Tada1"/>
</dbReference>
<dbReference type="PANTHER" id="PTHR21277:SF5">
    <property type="entry name" value="TRANSCRIPTIONAL ADAPTER 1"/>
    <property type="match status" value="1"/>
</dbReference>
<dbReference type="InParanoid" id="A0A168QKD8"/>
<feature type="region of interest" description="Disordered" evidence="5">
    <location>
        <begin position="265"/>
        <end position="287"/>
    </location>
</feature>
<gene>
    <name evidence="6" type="primary">ABSGL_10804.1 scaffold 12033</name>
</gene>
<dbReference type="OrthoDB" id="10264870at2759"/>
<feature type="region of interest" description="Disordered" evidence="5">
    <location>
        <begin position="323"/>
        <end position="346"/>
    </location>
</feature>